<evidence type="ECO:0000313" key="5">
    <source>
        <dbReference type="Proteomes" id="UP000254051"/>
    </source>
</evidence>
<dbReference type="GO" id="GO:0016994">
    <property type="term" value="F:precorrin-6A reductase activity"/>
    <property type="evidence" value="ECO:0007669"/>
    <property type="project" value="InterPro"/>
</dbReference>
<evidence type="ECO:0000313" key="4">
    <source>
        <dbReference type="EMBL" id="SUQ12423.1"/>
    </source>
</evidence>
<dbReference type="GO" id="GO:0008168">
    <property type="term" value="F:methyltransferase activity"/>
    <property type="evidence" value="ECO:0007669"/>
    <property type="project" value="UniProtKB-KW"/>
</dbReference>
<dbReference type="GO" id="GO:0032259">
    <property type="term" value="P:methylation"/>
    <property type="evidence" value="ECO:0007669"/>
    <property type="project" value="UniProtKB-KW"/>
</dbReference>
<dbReference type="Pfam" id="PF02571">
    <property type="entry name" value="CbiJ"/>
    <property type="match status" value="1"/>
</dbReference>
<protein>
    <submittedName>
        <fullName evidence="4">Precorrin-6Y C5,15-methyltransferase (Decarboxylating)/precorrin-6A/cobalt-precorrin-6A reductase</fullName>
    </submittedName>
</protein>
<evidence type="ECO:0000256" key="2">
    <source>
        <dbReference type="ARBA" id="ARBA00022573"/>
    </source>
</evidence>
<dbReference type="UniPathway" id="UPA00148"/>
<gene>
    <name evidence="4" type="ORF">SAMN05216529_101318</name>
</gene>
<evidence type="ECO:0000256" key="3">
    <source>
        <dbReference type="ARBA" id="ARBA00023002"/>
    </source>
</evidence>
<dbReference type="PANTHER" id="PTHR36925">
    <property type="entry name" value="COBALT-PRECORRIN-6A REDUCTASE"/>
    <property type="match status" value="1"/>
</dbReference>
<dbReference type="AlphaFoldDB" id="A0A316A3A7"/>
<dbReference type="PROSITE" id="PS51014">
    <property type="entry name" value="COBK_CBIJ"/>
    <property type="match status" value="1"/>
</dbReference>
<sequence>METEKECVLLFAGTSEGRELAEYLSGLPLVTYISTATEYGMECVENIPNIRGVWGRMDEEAIGKFITEQKVDFVIDATHPYARIVTENIKKACFVHQTEYFRCLREESGGITREIYENIVSAGSVAEAVEYLKIQTGRIFIATGSKELKLYTAIENYKERCYARVLSTKEAVEESMALGFQGAHLIAMQGPFSKELNTAMLRHTDAKYFVTKESGKAGGFEEKLEAAKELGVTLVVIGRPAETGSSIEEVKQYIQNILKTKSRRVSPF</sequence>
<keyword evidence="4" id="KW-0489">Methyltransferase</keyword>
<proteinExistence type="predicted"/>
<accession>A0A316A3A7</accession>
<keyword evidence="2" id="KW-0169">Cobalamin biosynthesis</keyword>
<keyword evidence="5" id="KW-1185">Reference proteome</keyword>
<comment type="pathway">
    <text evidence="1">Cofactor biosynthesis; adenosylcobalamin biosynthesis.</text>
</comment>
<dbReference type="NCBIfam" id="TIGR00715">
    <property type="entry name" value="precor6x_red"/>
    <property type="match status" value="1"/>
</dbReference>
<keyword evidence="4" id="KW-0808">Transferase</keyword>
<dbReference type="RefSeq" id="WP_109708446.1">
    <property type="nucleotide sequence ID" value="NZ_QGDS01000001.1"/>
</dbReference>
<dbReference type="GO" id="GO:0009236">
    <property type="term" value="P:cobalamin biosynthetic process"/>
    <property type="evidence" value="ECO:0007669"/>
    <property type="project" value="UniProtKB-UniPathway"/>
</dbReference>
<keyword evidence="3" id="KW-0560">Oxidoreductase</keyword>
<dbReference type="EMBL" id="UHJJ01000001">
    <property type="protein sequence ID" value="SUQ12423.1"/>
    <property type="molecule type" value="Genomic_DNA"/>
</dbReference>
<dbReference type="OrthoDB" id="9780707at2"/>
<dbReference type="InterPro" id="IPR003723">
    <property type="entry name" value="Precorrin-6x_reduct"/>
</dbReference>
<evidence type="ECO:0000256" key="1">
    <source>
        <dbReference type="ARBA" id="ARBA00004953"/>
    </source>
</evidence>
<dbReference type="Proteomes" id="UP000254051">
    <property type="component" value="Unassembled WGS sequence"/>
</dbReference>
<reference evidence="5" key="1">
    <citation type="submission" date="2017-07" db="EMBL/GenBank/DDBJ databases">
        <authorList>
            <person name="Varghese N."/>
            <person name="Submissions S."/>
        </authorList>
    </citation>
    <scope>NUCLEOTIDE SEQUENCE [LARGE SCALE GENOMIC DNA]</scope>
    <source>
        <strain evidence="5">NLAE-zl-C134</strain>
    </source>
</reference>
<organism evidence="4 5">
    <name type="scientific">Faecalicatena contorta</name>
    <dbReference type="NCBI Taxonomy" id="39482"/>
    <lineage>
        <taxon>Bacteria</taxon>
        <taxon>Bacillati</taxon>
        <taxon>Bacillota</taxon>
        <taxon>Clostridia</taxon>
        <taxon>Lachnospirales</taxon>
        <taxon>Lachnospiraceae</taxon>
        <taxon>Faecalicatena</taxon>
    </lineage>
</organism>
<name>A0A316A3A7_9FIRM</name>
<dbReference type="PANTHER" id="PTHR36925:SF1">
    <property type="entry name" value="COBALT-PRECORRIN-6A REDUCTASE"/>
    <property type="match status" value="1"/>
</dbReference>